<protein>
    <submittedName>
        <fullName evidence="2">Uncharacterized protein</fullName>
    </submittedName>
</protein>
<proteinExistence type="predicted"/>
<dbReference type="HOGENOM" id="CLU_2238404_0_0_1"/>
<evidence type="ECO:0000313" key="3">
    <source>
        <dbReference type="Proteomes" id="UP000053989"/>
    </source>
</evidence>
<feature type="region of interest" description="Disordered" evidence="1">
    <location>
        <begin position="1"/>
        <end position="23"/>
    </location>
</feature>
<accession>A0A0C3E246</accession>
<keyword evidence="3" id="KW-1185">Reference proteome</keyword>
<gene>
    <name evidence="2" type="ORF">SCLCIDRAFT_21666</name>
</gene>
<sequence>MAKSQKSSNSNSNSNSYPPPSLTAFPSVTHALYQLPTFDAVPNHMLHPNSTAYSKARMDYAYQTRQQGAVQQCFTALNAYDMRRTPSPAAHEDAPIVVRRQQADMRYPKSYDRR</sequence>
<evidence type="ECO:0000313" key="2">
    <source>
        <dbReference type="EMBL" id="KIM66905.1"/>
    </source>
</evidence>
<dbReference type="AlphaFoldDB" id="A0A0C3E246"/>
<reference evidence="2 3" key="1">
    <citation type="submission" date="2014-04" db="EMBL/GenBank/DDBJ databases">
        <authorList>
            <consortium name="DOE Joint Genome Institute"/>
            <person name="Kuo A."/>
            <person name="Kohler A."/>
            <person name="Nagy L.G."/>
            <person name="Floudas D."/>
            <person name="Copeland A."/>
            <person name="Barry K.W."/>
            <person name="Cichocki N."/>
            <person name="Veneault-Fourrey C."/>
            <person name="LaButti K."/>
            <person name="Lindquist E.A."/>
            <person name="Lipzen A."/>
            <person name="Lundell T."/>
            <person name="Morin E."/>
            <person name="Murat C."/>
            <person name="Sun H."/>
            <person name="Tunlid A."/>
            <person name="Henrissat B."/>
            <person name="Grigoriev I.V."/>
            <person name="Hibbett D.S."/>
            <person name="Martin F."/>
            <person name="Nordberg H.P."/>
            <person name="Cantor M.N."/>
            <person name="Hua S.X."/>
        </authorList>
    </citation>
    <scope>NUCLEOTIDE SEQUENCE [LARGE SCALE GENOMIC DNA]</scope>
    <source>
        <strain evidence="2 3">Foug A</strain>
    </source>
</reference>
<name>A0A0C3E246_9AGAM</name>
<organism evidence="2 3">
    <name type="scientific">Scleroderma citrinum Foug A</name>
    <dbReference type="NCBI Taxonomy" id="1036808"/>
    <lineage>
        <taxon>Eukaryota</taxon>
        <taxon>Fungi</taxon>
        <taxon>Dikarya</taxon>
        <taxon>Basidiomycota</taxon>
        <taxon>Agaricomycotina</taxon>
        <taxon>Agaricomycetes</taxon>
        <taxon>Agaricomycetidae</taxon>
        <taxon>Boletales</taxon>
        <taxon>Sclerodermatineae</taxon>
        <taxon>Sclerodermataceae</taxon>
        <taxon>Scleroderma</taxon>
    </lineage>
</organism>
<dbReference type="InParanoid" id="A0A0C3E246"/>
<feature type="compositionally biased region" description="Low complexity" evidence="1">
    <location>
        <begin position="7"/>
        <end position="16"/>
    </location>
</feature>
<evidence type="ECO:0000256" key="1">
    <source>
        <dbReference type="SAM" id="MobiDB-lite"/>
    </source>
</evidence>
<reference evidence="3" key="2">
    <citation type="submission" date="2015-01" db="EMBL/GenBank/DDBJ databases">
        <title>Evolutionary Origins and Diversification of the Mycorrhizal Mutualists.</title>
        <authorList>
            <consortium name="DOE Joint Genome Institute"/>
            <consortium name="Mycorrhizal Genomics Consortium"/>
            <person name="Kohler A."/>
            <person name="Kuo A."/>
            <person name="Nagy L.G."/>
            <person name="Floudas D."/>
            <person name="Copeland A."/>
            <person name="Barry K.W."/>
            <person name="Cichocki N."/>
            <person name="Veneault-Fourrey C."/>
            <person name="LaButti K."/>
            <person name="Lindquist E.A."/>
            <person name="Lipzen A."/>
            <person name="Lundell T."/>
            <person name="Morin E."/>
            <person name="Murat C."/>
            <person name="Riley R."/>
            <person name="Ohm R."/>
            <person name="Sun H."/>
            <person name="Tunlid A."/>
            <person name="Henrissat B."/>
            <person name="Grigoriev I.V."/>
            <person name="Hibbett D.S."/>
            <person name="Martin F."/>
        </authorList>
    </citation>
    <scope>NUCLEOTIDE SEQUENCE [LARGE SCALE GENOMIC DNA]</scope>
    <source>
        <strain evidence="3">Foug A</strain>
    </source>
</reference>
<dbReference type="OrthoDB" id="2676370at2759"/>
<dbReference type="EMBL" id="KN822015">
    <property type="protein sequence ID" value="KIM66905.1"/>
    <property type="molecule type" value="Genomic_DNA"/>
</dbReference>
<dbReference type="Proteomes" id="UP000053989">
    <property type="component" value="Unassembled WGS sequence"/>
</dbReference>